<feature type="region of interest" description="Disordered" evidence="1">
    <location>
        <begin position="487"/>
        <end position="565"/>
    </location>
</feature>
<feature type="compositionally biased region" description="Basic residues" evidence="1">
    <location>
        <begin position="499"/>
        <end position="523"/>
    </location>
</feature>
<gene>
    <name evidence="2" type="ordered locus">BURPS1710b_3075</name>
</gene>
<feature type="compositionally biased region" description="Basic and acidic residues" evidence="1">
    <location>
        <begin position="338"/>
        <end position="353"/>
    </location>
</feature>
<feature type="compositionally biased region" description="Low complexity" evidence="1">
    <location>
        <begin position="358"/>
        <end position="369"/>
    </location>
</feature>
<feature type="compositionally biased region" description="Basic residues" evidence="1">
    <location>
        <begin position="291"/>
        <end position="300"/>
    </location>
</feature>
<dbReference type="EMBL" id="CP000124">
    <property type="protein sequence ID" value="ABA49941.1"/>
    <property type="molecule type" value="Genomic_DNA"/>
</dbReference>
<evidence type="ECO:0000313" key="2">
    <source>
        <dbReference type="EMBL" id="ABA49941.1"/>
    </source>
</evidence>
<feature type="compositionally biased region" description="Basic and acidic residues" evidence="1">
    <location>
        <begin position="68"/>
        <end position="88"/>
    </location>
</feature>
<evidence type="ECO:0000313" key="3">
    <source>
        <dbReference type="Proteomes" id="UP000002700"/>
    </source>
</evidence>
<feature type="compositionally biased region" description="Basic and acidic residues" evidence="1">
    <location>
        <begin position="379"/>
        <end position="391"/>
    </location>
</feature>
<dbReference type="Proteomes" id="UP000002700">
    <property type="component" value="Chromosome I"/>
</dbReference>
<dbReference type="EnsemblBacteria" id="ABA49941">
    <property type="protein sequence ID" value="ABA49941"/>
    <property type="gene ID" value="BURPS1710b_3075"/>
</dbReference>
<accession>Q3JPQ6</accession>
<feature type="compositionally biased region" description="Low complexity" evidence="1">
    <location>
        <begin position="775"/>
        <end position="789"/>
    </location>
</feature>
<dbReference type="HOGENOM" id="CLU_338808_0_0_4"/>
<dbReference type="AlphaFoldDB" id="Q3JPQ6"/>
<feature type="region of interest" description="Disordered" evidence="1">
    <location>
        <begin position="329"/>
        <end position="465"/>
    </location>
</feature>
<feature type="region of interest" description="Disordered" evidence="1">
    <location>
        <begin position="68"/>
        <end position="106"/>
    </location>
</feature>
<sequence length="839" mass="92438">MNPRRRACRTRAGPLRRKPQHAASVVGSSYRLRLRLRAEARVCARAARRARGRGVRARRIARIRERHRATEGVRREGARGEGRVHPADRQGAAEGGERRGADRQAHRQLERQLRVLAAGQVHLDVSEAVPAGTAGRRRQALRVRQGSEPGHRAQARGRARREPRRDPVRQQRSRQELHAARRGREGRDRLARNGAEGAGHAVPADRHRLPERHARRDGAARRVRQRDAAHVHEHSDESAAQGRSVQVRRAEGRRRRHRLSGRLPRPTNGPASDGGPVRFGAPLRGPAPPRGARRGIGRRGCHNVRSGGECAPPPFFVGAKVHVRPVCSRTAPAARRGAAPEDARRRDRADASSRRRQAAQARVRIGQAAFDDPLGAARRRQDDARAPDRARIRLRVHRALGGAGRREGHPRGDGAGARHAEPHRPPHDPVRRRNPSLQQGAAGRAAAVRRIGARHVHRRDDREPELRGEFGAAVARAGVRAEVARGRRTAPVAQARAGRGARRARVRRQGGRHARRLRGRRRAALPEPARAGADGGFVRGRDDDRRGVRRERDDDERAPLRQGRRQLLRPDLRAAQVGARLEPGRRAVLAVPDARRRRGPEIPRAARRAHGVGGHRPGRSARDADRERCGADLRTARLAGGRARARAGGALSRVRGEEQRRLQRVQRGDGVRAAGQVARGAGAFAQRADEADEGARLRPRVPLRARRAERLCGGRDVLAGRHARAALVQAGAARARDEDRRQACVAARARPRRGQERLAAPTRVAAVAVRRFSACAPASSSSSRTAPDGSRCRARRRARAGSTARRRSRGCRSRGRPPRRRNAAARPPGDCRSALPDFR</sequence>
<feature type="compositionally biased region" description="Basic and acidic residues" evidence="1">
    <location>
        <begin position="203"/>
        <end position="237"/>
    </location>
</feature>
<feature type="region of interest" description="Disordered" evidence="1">
    <location>
        <begin position="608"/>
        <end position="628"/>
    </location>
</feature>
<feature type="compositionally biased region" description="Low complexity" evidence="1">
    <location>
        <begin position="440"/>
        <end position="450"/>
    </location>
</feature>
<feature type="region of interest" description="Disordered" evidence="1">
    <location>
        <begin position="775"/>
        <end position="839"/>
    </location>
</feature>
<protein>
    <submittedName>
        <fullName evidence="2">Uncharacterized protein</fullName>
    </submittedName>
</protein>
<feature type="compositionally biased region" description="Basic and acidic residues" evidence="1">
    <location>
        <begin position="163"/>
        <end position="191"/>
    </location>
</feature>
<feature type="compositionally biased region" description="Basic and acidic residues" evidence="1">
    <location>
        <begin position="654"/>
        <end position="670"/>
    </location>
</feature>
<organism evidence="2 3">
    <name type="scientific">Burkholderia pseudomallei (strain 1710b)</name>
    <dbReference type="NCBI Taxonomy" id="320372"/>
    <lineage>
        <taxon>Bacteria</taxon>
        <taxon>Pseudomonadati</taxon>
        <taxon>Pseudomonadota</taxon>
        <taxon>Betaproteobacteria</taxon>
        <taxon>Burkholderiales</taxon>
        <taxon>Burkholderiaceae</taxon>
        <taxon>Burkholderia</taxon>
        <taxon>pseudomallei group</taxon>
    </lineage>
</organism>
<feature type="region of interest" description="Disordered" evidence="1">
    <location>
        <begin position="647"/>
        <end position="673"/>
    </location>
</feature>
<evidence type="ECO:0000256" key="1">
    <source>
        <dbReference type="SAM" id="MobiDB-lite"/>
    </source>
</evidence>
<feature type="compositionally biased region" description="Basic residues" evidence="1">
    <location>
        <begin position="251"/>
        <end position="260"/>
    </location>
</feature>
<proteinExistence type="predicted"/>
<feature type="compositionally biased region" description="Basic residues" evidence="1">
    <location>
        <begin position="153"/>
        <end position="162"/>
    </location>
</feature>
<feature type="compositionally biased region" description="Basic and acidic residues" evidence="1">
    <location>
        <begin position="95"/>
        <end position="106"/>
    </location>
</feature>
<feature type="compositionally biased region" description="Basic and acidic residues" evidence="1">
    <location>
        <begin position="539"/>
        <end position="559"/>
    </location>
</feature>
<dbReference type="KEGG" id="bpm:BURPS1710b_3075"/>
<feature type="compositionally biased region" description="Basic residues" evidence="1">
    <location>
        <begin position="792"/>
        <end position="823"/>
    </location>
</feature>
<feature type="compositionally biased region" description="Basic and acidic residues" evidence="1">
    <location>
        <begin position="404"/>
        <end position="431"/>
    </location>
</feature>
<reference evidence="2 3" key="1">
    <citation type="submission" date="2005-09" db="EMBL/GenBank/DDBJ databases">
        <authorList>
            <person name="Woods D.E."/>
            <person name="Nierman W.C."/>
        </authorList>
    </citation>
    <scope>NUCLEOTIDE SEQUENCE [LARGE SCALE GENOMIC DNA]</scope>
    <source>
        <strain evidence="2 3">1710b</strain>
    </source>
</reference>
<name>Q3JPQ6_BURP1</name>
<feature type="region of interest" description="Disordered" evidence="1">
    <location>
        <begin position="127"/>
        <end position="300"/>
    </location>
</feature>